<evidence type="ECO:0000313" key="1">
    <source>
        <dbReference type="EMBL" id="RCW51242.1"/>
    </source>
</evidence>
<dbReference type="CDD" id="cd00298">
    <property type="entry name" value="ACD_sHsps_p23-like"/>
    <property type="match status" value="1"/>
</dbReference>
<dbReference type="Proteomes" id="UP000252415">
    <property type="component" value="Unassembled WGS sequence"/>
</dbReference>
<keyword evidence="2" id="KW-1185">Reference proteome</keyword>
<evidence type="ECO:0008006" key="3">
    <source>
        <dbReference type="Google" id="ProtNLM"/>
    </source>
</evidence>
<protein>
    <recommendedName>
        <fullName evidence="3">HSP20 family molecular chaperone IbpA</fullName>
    </recommendedName>
</protein>
<proteinExistence type="predicted"/>
<comment type="caution">
    <text evidence="1">The sequence shown here is derived from an EMBL/GenBank/DDBJ whole genome shotgun (WGS) entry which is preliminary data.</text>
</comment>
<gene>
    <name evidence="1" type="ORF">DFP97_102438</name>
</gene>
<name>A0A368W7D1_9BACL</name>
<sequence length="154" mass="18093">MGDSKKDMPKGDFDWKNFRQLMGSEFPFNLQDKIDDLTWVEKYVQDAMTQFLPKPLNISSHTKNHQMEIFETHNNVVVKLHLSEKEVRNVTVFTSANRIKLEGFPETSRKIIKLTSYVVPESCRAVFKNGILQLHLRKQAVDDYYQEVTIKFPR</sequence>
<reference evidence="1 2" key="1">
    <citation type="submission" date="2018-07" db="EMBL/GenBank/DDBJ databases">
        <title>Genomic Encyclopedia of Type Strains, Phase III (KMG-III): the genomes of soil and plant-associated and newly described type strains.</title>
        <authorList>
            <person name="Whitman W."/>
        </authorList>
    </citation>
    <scope>NUCLEOTIDE SEQUENCE [LARGE SCALE GENOMIC DNA]</scope>
    <source>
        <strain evidence="1 2">CECT 7506</strain>
    </source>
</reference>
<dbReference type="SUPFAM" id="SSF49764">
    <property type="entry name" value="HSP20-like chaperones"/>
    <property type="match status" value="1"/>
</dbReference>
<organism evidence="1 2">
    <name type="scientific">Paenibacillus prosopidis</name>
    <dbReference type="NCBI Taxonomy" id="630520"/>
    <lineage>
        <taxon>Bacteria</taxon>
        <taxon>Bacillati</taxon>
        <taxon>Bacillota</taxon>
        <taxon>Bacilli</taxon>
        <taxon>Bacillales</taxon>
        <taxon>Paenibacillaceae</taxon>
        <taxon>Paenibacillus</taxon>
    </lineage>
</organism>
<dbReference type="AlphaFoldDB" id="A0A368W7D1"/>
<evidence type="ECO:0000313" key="2">
    <source>
        <dbReference type="Proteomes" id="UP000252415"/>
    </source>
</evidence>
<accession>A0A368W7D1</accession>
<dbReference type="Gene3D" id="2.60.40.790">
    <property type="match status" value="1"/>
</dbReference>
<dbReference type="EMBL" id="QPJD01000002">
    <property type="protein sequence ID" value="RCW51242.1"/>
    <property type="molecule type" value="Genomic_DNA"/>
</dbReference>
<dbReference type="OrthoDB" id="2678548at2"/>
<dbReference type="InterPro" id="IPR008978">
    <property type="entry name" value="HSP20-like_chaperone"/>
</dbReference>
<dbReference type="RefSeq" id="WP_114378730.1">
    <property type="nucleotide sequence ID" value="NZ_QPJD01000002.1"/>
</dbReference>